<name>A0A127KMP3_9CAUD</name>
<keyword evidence="1" id="KW-0547">Nucleotide-binding</keyword>
<dbReference type="RefSeq" id="YP_009301679.1">
    <property type="nucleotide sequence ID" value="NC_031235.1"/>
</dbReference>
<dbReference type="GO" id="GO:0004386">
    <property type="term" value="F:helicase activity"/>
    <property type="evidence" value="ECO:0007669"/>
    <property type="project" value="UniProtKB-KW"/>
</dbReference>
<dbReference type="OrthoDB" id="4202at10239"/>
<dbReference type="GeneID" id="29122679"/>
<protein>
    <submittedName>
        <fullName evidence="1">DNA primase/helicase</fullName>
    </submittedName>
</protein>
<keyword evidence="1" id="KW-0067">ATP-binding</keyword>
<organism evidence="1 2">
    <name type="scientific">Cyanophage S-RIM32</name>
    <dbReference type="NCBI Taxonomy" id="1278479"/>
    <lineage>
        <taxon>Viruses</taxon>
        <taxon>Duplodnaviria</taxon>
        <taxon>Heunggongvirae</taxon>
        <taxon>Uroviricota</taxon>
        <taxon>Caudoviricetes</taxon>
        <taxon>Pantevenvirales</taxon>
        <taxon>Kyanoviridae</taxon>
        <taxon>Bristolvirus</taxon>
        <taxon>Bristolvirus rhodeisland</taxon>
    </lineage>
</organism>
<accession>A0A127KMP3</accession>
<dbReference type="HAMAP" id="MF_04157">
    <property type="entry name" value="PRIMASE_T4"/>
    <property type="match status" value="1"/>
</dbReference>
<dbReference type="InterPro" id="IPR046392">
    <property type="entry name" value="PRIMASE_T4"/>
</dbReference>
<dbReference type="KEGG" id="vg:29122679"/>
<dbReference type="SUPFAM" id="SSF56731">
    <property type="entry name" value="DNA primase core"/>
    <property type="match status" value="1"/>
</dbReference>
<dbReference type="EMBL" id="KU594606">
    <property type="protein sequence ID" value="AMO43186.1"/>
    <property type="molecule type" value="Genomic_DNA"/>
</dbReference>
<dbReference type="Proteomes" id="UP000203157">
    <property type="component" value="Segment"/>
</dbReference>
<gene>
    <name evidence="1" type="ORF">R1080702_177</name>
</gene>
<proteinExistence type="inferred from homology"/>
<keyword evidence="1" id="KW-0378">Hydrolase</keyword>
<keyword evidence="1" id="KW-0347">Helicase</keyword>
<keyword evidence="2" id="KW-1185">Reference proteome</keyword>
<evidence type="ECO:0000313" key="1">
    <source>
        <dbReference type="EMBL" id="AMO43186.1"/>
    </source>
</evidence>
<evidence type="ECO:0000313" key="2">
    <source>
        <dbReference type="Proteomes" id="UP000203157"/>
    </source>
</evidence>
<sequence>MSYLDTKYINLVSPQLSKFVRKNDRTYNFRCPYCGDSKKHQNKARGYFFKVKNDFVFKCHNCGVGRTFTNFLKDQNNLLHDQYVMERYREGLTGKKTQTANPKFNFTKPVFKKKQGIDLQKISELNKEHPARDYLERRKIEDLDNFYYCPKFKDWTNQQKKTFDNLRQDSARIIIPLKDRDGNMFGYQGRSLAPKAKIRYITIMLDETKPKVYGLDRVDPTKEVYVTEGPFDSHFIGNSIAMCGSDVDLSSFDYRFVFVFDNEPRNREIVTKITKSIKQGHKVIIFPKHIKEKDLNDMVLAGHDVQSLVESNTYSGLEATLKLNEWKKV</sequence>
<reference evidence="1 2" key="1">
    <citation type="submission" date="2016-01" db="EMBL/GenBank/DDBJ databases">
        <title>The genomic content and context of auxiliary metabolic genes in marine cyanophages.</title>
        <authorList>
            <person name="Marston M.F."/>
            <person name="Martiny J.B.H."/>
            <person name="Crummett L.T."/>
        </authorList>
    </citation>
    <scope>NUCLEOTIDE SEQUENCE [LARGE SCALE GENOMIC DNA]</scope>
    <source>
        <strain evidence="1">RW_108_0702</strain>
    </source>
</reference>